<evidence type="ECO:0000256" key="2">
    <source>
        <dbReference type="SAM" id="MobiDB-lite"/>
    </source>
</evidence>
<dbReference type="PANTHER" id="PTHR10098">
    <property type="entry name" value="RAPSYN-RELATED"/>
    <property type="match status" value="1"/>
</dbReference>
<feature type="repeat" description="TPR" evidence="1">
    <location>
        <begin position="1075"/>
        <end position="1108"/>
    </location>
</feature>
<reference evidence="5 6" key="1">
    <citation type="submission" date="2020-08" db="EMBL/GenBank/DDBJ databases">
        <authorList>
            <person name="Hejnol A."/>
        </authorList>
    </citation>
    <scope>NUCLEOTIDE SEQUENCE [LARGE SCALE GENOMIC DNA]</scope>
</reference>
<feature type="repeat" description="TPR" evidence="1">
    <location>
        <begin position="875"/>
        <end position="908"/>
    </location>
</feature>
<dbReference type="InterPro" id="IPR011990">
    <property type="entry name" value="TPR-like_helical_dom_sf"/>
</dbReference>
<keyword evidence="6" id="KW-1185">Reference proteome</keyword>
<dbReference type="InterPro" id="IPR024983">
    <property type="entry name" value="CHAT_dom"/>
</dbReference>
<dbReference type="Pfam" id="PF26117">
    <property type="entry name" value="TTC28_C"/>
    <property type="match status" value="1"/>
</dbReference>
<dbReference type="Pfam" id="PF13424">
    <property type="entry name" value="TPR_12"/>
    <property type="match status" value="5"/>
</dbReference>
<evidence type="ECO:0000259" key="3">
    <source>
        <dbReference type="Pfam" id="PF12770"/>
    </source>
</evidence>
<evidence type="ECO:0000313" key="6">
    <source>
        <dbReference type="Proteomes" id="UP000549394"/>
    </source>
</evidence>
<protein>
    <submittedName>
        <fullName evidence="5">DgyrCDS9482</fullName>
    </submittedName>
</protein>
<dbReference type="Pfam" id="PF12770">
    <property type="entry name" value="CHAT"/>
    <property type="match status" value="1"/>
</dbReference>
<dbReference type="PANTHER" id="PTHR10098:SF108">
    <property type="entry name" value="TETRATRICOPEPTIDE REPEAT PROTEIN 28"/>
    <property type="match status" value="1"/>
</dbReference>
<keyword evidence="1" id="KW-0802">TPR repeat</keyword>
<feature type="compositionally biased region" description="Low complexity" evidence="2">
    <location>
        <begin position="1867"/>
        <end position="1885"/>
    </location>
</feature>
<accession>A0A7I8VZA5</accession>
<feature type="domain" description="TTC28 C-terminal" evidence="4">
    <location>
        <begin position="1765"/>
        <end position="1861"/>
    </location>
</feature>
<gene>
    <name evidence="5" type="ORF">DGYR_LOCUS8936</name>
</gene>
<feature type="compositionally biased region" description="Polar residues" evidence="2">
    <location>
        <begin position="1918"/>
        <end position="1927"/>
    </location>
</feature>
<dbReference type="SUPFAM" id="SSF48452">
    <property type="entry name" value="TPR-like"/>
    <property type="match status" value="7"/>
</dbReference>
<organism evidence="5 6">
    <name type="scientific">Dimorphilus gyrociliatus</name>
    <dbReference type="NCBI Taxonomy" id="2664684"/>
    <lineage>
        <taxon>Eukaryota</taxon>
        <taxon>Metazoa</taxon>
        <taxon>Spiralia</taxon>
        <taxon>Lophotrochozoa</taxon>
        <taxon>Annelida</taxon>
        <taxon>Polychaeta</taxon>
        <taxon>Polychaeta incertae sedis</taxon>
        <taxon>Dinophilidae</taxon>
        <taxon>Dimorphilus</taxon>
    </lineage>
</organism>
<dbReference type="EMBL" id="CAJFCJ010000013">
    <property type="protein sequence ID" value="CAD5120927.1"/>
    <property type="molecule type" value="Genomic_DNA"/>
</dbReference>
<dbReference type="InterPro" id="IPR019734">
    <property type="entry name" value="TPR_rpt"/>
</dbReference>
<sequence>MRDTENLWDGESRMYGIENPAFNTSLRLAKSESTNSTASLASSSSEQEQLVFKYVQRSEDSVKKGDWQNAVRHYSRAISLDPRNHILYSNRSAAYLHLGNGKAALEDALTARNLQPCWAKAHAREAAALEKLGRTLDAVAAHADAVSLDPSSNNLLDSLICYIQNCELVKKFIDLDFRQLDEIGLSQSASVVLALIGQRLVSCKQYPYAIRILEAALRVKTSSLRLRSSIFSTLARAHYSVGELEKAIVCMQQDCAASAALHHIDGQFRAYSNLGVAFYKKGQYSDAIDAYKNVLSLATRVKQHRMALHALSNLGYLYTAKMEFADAIAAHRQAILVARTIKDRHQEAKEMGNVGTVFLVIGDCRAALACHSHHLLAARNLKDKFEEARAYSNMGAARHRQKRYEDALSLYTDALNIAQDLENIPLQLKAYDGLGLAARCSAQLAAAQKYHEKQLDLALNSRQKSAEARACSNLGILFSLLNEHEAALKLHSSHARIALKLGDKGSECQAMFNMANCLYNLGQLEKATSLYEKVLTTSRKLHDKHIESNCHCHIAQSYESLRMYQRAAEHFELSIKLCCELKDCVGEAKSANLLARLHSSTGHLTACPPLYERCVALWQQANEPIAEANAWKTLAECHTAMCDFEKASEYLGKALSLARASSDISTVCGVYCSLSALKRNEGKLDESLEYAEKAFEIAKSSVNLRCLYIVQKALGESFSAREDYDSAVRIFHQLVNTTKSVGDKKLECEALSLLGANYKNMIQIDKSLNIHKEELRLAQELNDLKFICTANSRLGDVLLTLDEFPKALTYFEEQAEKARIIGDFHSEATAYGNMAICRMNMGQITETINLLEDQINTLDKLPCAHMIPTILLENAQAYLKLGDCYENLDDFDEAIKSYEKNLALAINAKSALHQSNAYRKLGNAHRAVGNLHQALVCFEKRLVLAHEYDDVRTKGTACGELGCLHSLLGNLDQAVSYLEQQLRIAKSENDLNLEADAACGLGGVFQQMGVYEKALEYHELDLSLAKIIENSAAQCRAFGNLGLANESLGQLEKAFEHQQKHLNCASAMNDGVAQTLALSSLGRIQYALGKHDSAIDYLRKGLDIAQELGRTADQAKIHHRLGLALFARGTLTDALHHLSTATELLDDIRRDSQLANEYRLSLFDLQTAALHAQLRVLVALNRIDDALVLAEQARTRALIELMLERQGNISDMVPIIDVDIVRNAVVEHGRHIVYMALAAGFLHVWLLSPKNGSVLNFFQIDLNELESTDNDESQSMRSAGAASLLDQYISQARNSLGVDSHIPLFSSARSSMRLGGRDIGSDDDDDDDKPSDFLRLLRRSHISNKSVYSRISTSSKRSFTSLLSINSNNSCPFVSLYNLFFSKLDDSLKKAEEECHLTLVLQADLYLVPWPLLRPGPESPYLFERFSLLIAPSLRALTRNTGLAPSCGGLVIGPPSPVPPPWYMMTREADDEARMVSDIMGWRCMSAGNATKQAVIKAITGAEVLHFVVHVSWRLSAIILAVDSRMQLNEDSILPSSILTASDLLDIKLRAKLVVLSTAYSQDRGSTISADGLLAVTRAFLAAGASTVLVSLWPVPGIASRGMMKALYGELIQGIPITQALSQSQKILKHSPGTSHASNWAGWIIVGVDNPTLSSHTALLADALACMLKSAVSTNTPKREAMRVVLHLVEKSLQRMNHGEKRAMYTPVSTLQQRIGQEGGGWKELLSSVGFRLEMQQQAVYFFPSVDPGQRLARCSAALQALLALPALTLVALSKLLDNPVAARELHQLLRSIDRPSSSTLSLKLHVHIWRAEGCHELLASLGFDLIDVKGEEVSVRASRQATRRMLQLTVHALAALFDTAPSHLSLDSSSSIDSPPSSPSSPLSALRRPKVSNIPDSTDSEQEEMHSKVNSGRLPSFVTSSPNHKPNSGPFMPLNTSGTSGFQPINAHIKTDEEDESNLFSYPKYLDFHSKLRPSVDNYTDTNFNVESELKNNESYDGATFC</sequence>
<feature type="domain" description="CHAT" evidence="3">
    <location>
        <begin position="1376"/>
        <end position="1647"/>
    </location>
</feature>
<evidence type="ECO:0000259" key="4">
    <source>
        <dbReference type="Pfam" id="PF26117"/>
    </source>
</evidence>
<dbReference type="Gene3D" id="1.25.40.10">
    <property type="entry name" value="Tetratricopeptide repeat domain"/>
    <property type="match status" value="5"/>
</dbReference>
<evidence type="ECO:0000313" key="5">
    <source>
        <dbReference type="EMBL" id="CAD5120927.1"/>
    </source>
</evidence>
<dbReference type="SMART" id="SM00028">
    <property type="entry name" value="TPR"/>
    <property type="match status" value="26"/>
</dbReference>
<dbReference type="PROSITE" id="PS50293">
    <property type="entry name" value="TPR_REGION"/>
    <property type="match status" value="2"/>
</dbReference>
<proteinExistence type="predicted"/>
<dbReference type="PROSITE" id="PS50005">
    <property type="entry name" value="TPR"/>
    <property type="match status" value="7"/>
</dbReference>
<dbReference type="Proteomes" id="UP000549394">
    <property type="component" value="Unassembled WGS sequence"/>
</dbReference>
<feature type="repeat" description="TPR" evidence="1">
    <location>
        <begin position="915"/>
        <end position="948"/>
    </location>
</feature>
<feature type="region of interest" description="Disordered" evidence="2">
    <location>
        <begin position="1867"/>
        <end position="1946"/>
    </location>
</feature>
<feature type="repeat" description="TPR" evidence="1">
    <location>
        <begin position="51"/>
        <end position="84"/>
    </location>
</feature>
<dbReference type="OrthoDB" id="626167at2759"/>
<name>A0A7I8VZA5_9ANNE</name>
<comment type="caution">
    <text evidence="5">The sequence shown here is derived from an EMBL/GenBank/DDBJ whole genome shotgun (WGS) entry which is preliminary data.</text>
</comment>
<feature type="repeat" description="TPR" evidence="1">
    <location>
        <begin position="628"/>
        <end position="661"/>
    </location>
</feature>
<feature type="compositionally biased region" description="Polar residues" evidence="2">
    <location>
        <begin position="1935"/>
        <end position="1944"/>
    </location>
</feature>
<dbReference type="InterPro" id="IPR058900">
    <property type="entry name" value="TTC28_C"/>
</dbReference>
<feature type="repeat" description="TPR" evidence="1">
    <location>
        <begin position="388"/>
        <end position="421"/>
    </location>
</feature>
<dbReference type="Pfam" id="PF13432">
    <property type="entry name" value="TPR_16"/>
    <property type="match status" value="1"/>
</dbReference>
<evidence type="ECO:0000256" key="1">
    <source>
        <dbReference type="PROSITE-ProRule" id="PRU00339"/>
    </source>
</evidence>
<dbReference type="Pfam" id="PF13176">
    <property type="entry name" value="TPR_7"/>
    <property type="match status" value="2"/>
</dbReference>
<feature type="repeat" description="TPR" evidence="1">
    <location>
        <begin position="268"/>
        <end position="301"/>
    </location>
</feature>